<evidence type="ECO:0000313" key="2">
    <source>
        <dbReference type="RefSeq" id="XP_011080609.1"/>
    </source>
</evidence>
<evidence type="ECO:0000313" key="1">
    <source>
        <dbReference type="Proteomes" id="UP000504604"/>
    </source>
</evidence>
<keyword evidence="1" id="KW-1185">Reference proteome</keyword>
<reference evidence="1" key="1">
    <citation type="submission" date="2024-10" db="UniProtKB">
        <authorList>
            <consortium name="RefSeq"/>
        </authorList>
    </citation>
    <scope>NUCLEOTIDE SEQUENCE [LARGE SCALE GENOMIC DNA]</scope>
    <source>
        <strain evidence="1">cv. Zhongzhi No. 13</strain>
    </source>
</reference>
<dbReference type="KEGG" id="sind:105163815"/>
<dbReference type="AlphaFoldDB" id="A0A6I9T8F8"/>
<dbReference type="GeneID" id="105163815"/>
<dbReference type="InParanoid" id="A0A6I9T8F8"/>
<dbReference type="RefSeq" id="XP_011080609.1">
    <property type="nucleotide sequence ID" value="XM_011082307.2"/>
</dbReference>
<proteinExistence type="predicted"/>
<reference evidence="2" key="2">
    <citation type="submission" date="2025-08" db="UniProtKB">
        <authorList>
            <consortium name="RefSeq"/>
        </authorList>
    </citation>
    <scope>IDENTIFICATION</scope>
</reference>
<accession>A0A6I9T8F8</accession>
<protein>
    <submittedName>
        <fullName evidence="2">Uncharacterized protein LOC105163815</fullName>
    </submittedName>
</protein>
<dbReference type="PANTHER" id="PTHR34808:SF5">
    <property type="entry name" value="SMP DOMAIN-CONTAINING PROTEIN"/>
    <property type="match status" value="1"/>
</dbReference>
<sequence length="115" mass="12652">MANFCCSIELEPRTLNQGQLNHVREIAVDIVQRKEPDDEASMILNHDQGLRKPVVATKETVVLVVSDVATPPPSKEVIETEITTVETYCQCSASALTVESSPEECRVKEPLSAPF</sequence>
<gene>
    <name evidence="2" type="primary">LOC105163815</name>
</gene>
<dbReference type="OrthoDB" id="1719804at2759"/>
<organism evidence="1 2">
    <name type="scientific">Sesamum indicum</name>
    <name type="common">Oriental sesame</name>
    <name type="synonym">Sesamum orientale</name>
    <dbReference type="NCBI Taxonomy" id="4182"/>
    <lineage>
        <taxon>Eukaryota</taxon>
        <taxon>Viridiplantae</taxon>
        <taxon>Streptophyta</taxon>
        <taxon>Embryophyta</taxon>
        <taxon>Tracheophyta</taxon>
        <taxon>Spermatophyta</taxon>
        <taxon>Magnoliopsida</taxon>
        <taxon>eudicotyledons</taxon>
        <taxon>Gunneridae</taxon>
        <taxon>Pentapetalae</taxon>
        <taxon>asterids</taxon>
        <taxon>lamiids</taxon>
        <taxon>Lamiales</taxon>
        <taxon>Pedaliaceae</taxon>
        <taxon>Sesamum</taxon>
    </lineage>
</organism>
<name>A0A6I9T8F8_SESIN</name>
<dbReference type="PANTHER" id="PTHR34808">
    <property type="entry name" value="EXPRESSED PROTEIN"/>
    <property type="match status" value="1"/>
</dbReference>
<dbReference type="Proteomes" id="UP000504604">
    <property type="component" value="Linkage group LG1"/>
</dbReference>